<evidence type="ECO:0000313" key="1">
    <source>
        <dbReference type="EMBL" id="MXY33278.1"/>
    </source>
</evidence>
<dbReference type="EMBL" id="VXRY01000164">
    <property type="protein sequence ID" value="MXY33278.1"/>
    <property type="molecule type" value="Genomic_DNA"/>
</dbReference>
<sequence>MALSDSALQGLDAAWLTACLATFQVIADFEDRHAPVAAVQDLVRLTAFRAPGANVGVES</sequence>
<gene>
    <name evidence="1" type="ORF">F4Y60_04135</name>
</gene>
<organism evidence="1">
    <name type="scientific">Boseongicola sp. SB0664_bin_43</name>
    <dbReference type="NCBI Taxonomy" id="2604844"/>
    <lineage>
        <taxon>Bacteria</taxon>
        <taxon>Pseudomonadati</taxon>
        <taxon>Pseudomonadota</taxon>
        <taxon>Alphaproteobacteria</taxon>
        <taxon>Rhodobacterales</taxon>
        <taxon>Paracoccaceae</taxon>
        <taxon>Boseongicola</taxon>
    </lineage>
</organism>
<comment type="caution">
    <text evidence="1">The sequence shown here is derived from an EMBL/GenBank/DDBJ whole genome shotgun (WGS) entry which is preliminary data.</text>
</comment>
<protein>
    <submittedName>
        <fullName evidence="1">Uncharacterized protein</fullName>
    </submittedName>
</protein>
<reference evidence="1" key="1">
    <citation type="submission" date="2019-09" db="EMBL/GenBank/DDBJ databases">
        <title>Characterisation of the sponge microbiome using genome-centric metagenomics.</title>
        <authorList>
            <person name="Engelberts J.P."/>
            <person name="Robbins S.J."/>
            <person name="De Goeij J.M."/>
            <person name="Aranda M."/>
            <person name="Bell S.C."/>
            <person name="Webster N.S."/>
        </authorList>
    </citation>
    <scope>NUCLEOTIDE SEQUENCE</scope>
    <source>
        <strain evidence="1">SB0664_bin_43</strain>
    </source>
</reference>
<name>A0A6B0XXJ8_9RHOB</name>
<proteinExistence type="predicted"/>
<accession>A0A6B0XXJ8</accession>
<dbReference type="AlphaFoldDB" id="A0A6B0XXJ8"/>